<evidence type="ECO:0000259" key="2">
    <source>
        <dbReference type="PROSITE" id="PS50975"/>
    </source>
</evidence>
<dbReference type="Proteomes" id="UP000615455">
    <property type="component" value="Unassembled WGS sequence"/>
</dbReference>
<dbReference type="PROSITE" id="PS50975">
    <property type="entry name" value="ATP_GRASP"/>
    <property type="match status" value="1"/>
</dbReference>
<dbReference type="RefSeq" id="WP_229757911.1">
    <property type="nucleotide sequence ID" value="NZ_BMHE01000051.1"/>
</dbReference>
<organism evidence="3 4">
    <name type="scientific">Paenibacillus marchantiophytorum</name>
    <dbReference type="NCBI Taxonomy" id="1619310"/>
    <lineage>
        <taxon>Bacteria</taxon>
        <taxon>Bacillati</taxon>
        <taxon>Bacillota</taxon>
        <taxon>Bacilli</taxon>
        <taxon>Bacillales</taxon>
        <taxon>Paenibacillaceae</taxon>
        <taxon>Paenibacillus</taxon>
    </lineage>
</organism>
<dbReference type="InterPro" id="IPR011761">
    <property type="entry name" value="ATP-grasp"/>
</dbReference>
<dbReference type="SUPFAM" id="SSF56059">
    <property type="entry name" value="Glutathione synthetase ATP-binding domain-like"/>
    <property type="match status" value="1"/>
</dbReference>
<sequence length="253" mass="29117">MSKIGKTKAVEARASLRQYVPTTKRMTLETLKQMLAQYKMVYIKPNVGMFGNGVIRVEQAESGKAEEKEKEKEQLFSYQSGVTVRKFKTFEEMYASISRVTKSRPYLAQKGIHLLKYRGNRFDLRVMVQKTPLQTWETTGIIGRVAHPSKIVTNFHNGGTLKSVETLLHSYLPGSQRKGYIKKLRTLGVQIANAMNARYKGVKEIGVDVALDHDLHPWILEVNTSPDPFIFRRLTDKRIFAKIRRYSRSYSRL</sequence>
<evidence type="ECO:0000256" key="1">
    <source>
        <dbReference type="PROSITE-ProRule" id="PRU00409"/>
    </source>
</evidence>
<protein>
    <recommendedName>
        <fullName evidence="2">ATP-grasp domain-containing protein</fullName>
    </recommendedName>
</protein>
<dbReference type="Pfam" id="PF14398">
    <property type="entry name" value="ATPgrasp_YheCD"/>
    <property type="match status" value="1"/>
</dbReference>
<dbReference type="Gene3D" id="3.30.470.20">
    <property type="entry name" value="ATP-grasp fold, B domain"/>
    <property type="match status" value="1"/>
</dbReference>
<accession>A0ABQ1FCH5</accession>
<reference evidence="4" key="1">
    <citation type="journal article" date="2019" name="Int. J. Syst. Evol. Microbiol.">
        <title>The Global Catalogue of Microorganisms (GCM) 10K type strain sequencing project: providing services to taxonomists for standard genome sequencing and annotation.</title>
        <authorList>
            <consortium name="The Broad Institute Genomics Platform"/>
            <consortium name="The Broad Institute Genome Sequencing Center for Infectious Disease"/>
            <person name="Wu L."/>
            <person name="Ma J."/>
        </authorList>
    </citation>
    <scope>NUCLEOTIDE SEQUENCE [LARGE SCALE GENOMIC DNA]</scope>
    <source>
        <strain evidence="4">CGMCC 1.15043</strain>
    </source>
</reference>
<evidence type="ECO:0000313" key="4">
    <source>
        <dbReference type="Proteomes" id="UP000615455"/>
    </source>
</evidence>
<keyword evidence="4" id="KW-1185">Reference proteome</keyword>
<name>A0ABQ1FCH5_9BACL</name>
<dbReference type="InterPro" id="IPR026838">
    <property type="entry name" value="YheC/D"/>
</dbReference>
<proteinExistence type="predicted"/>
<keyword evidence="1" id="KW-0547">Nucleotide-binding</keyword>
<keyword evidence="1" id="KW-0067">ATP-binding</keyword>
<dbReference type="EMBL" id="BMHE01000051">
    <property type="protein sequence ID" value="GGA06923.1"/>
    <property type="molecule type" value="Genomic_DNA"/>
</dbReference>
<gene>
    <name evidence="3" type="ORF">GCM10008018_60930</name>
</gene>
<comment type="caution">
    <text evidence="3">The sequence shown here is derived from an EMBL/GenBank/DDBJ whole genome shotgun (WGS) entry which is preliminary data.</text>
</comment>
<feature type="domain" description="ATP-grasp" evidence="2">
    <location>
        <begin position="12"/>
        <end position="248"/>
    </location>
</feature>
<evidence type="ECO:0000313" key="3">
    <source>
        <dbReference type="EMBL" id="GGA06923.1"/>
    </source>
</evidence>